<evidence type="ECO:0000313" key="2">
    <source>
        <dbReference type="EMBL" id="EQB43390.1"/>
    </source>
</evidence>
<dbReference type="EMBL" id="AMYD01004300">
    <property type="protein sequence ID" value="EQB43390.1"/>
    <property type="molecule type" value="Genomic_DNA"/>
</dbReference>
<dbReference type="HOGENOM" id="CLU_921364_0_0_1"/>
<dbReference type="AlphaFoldDB" id="T0L584"/>
<dbReference type="InterPro" id="IPR011990">
    <property type="entry name" value="TPR-like_helical_dom_sf"/>
</dbReference>
<keyword evidence="1" id="KW-0175">Coiled coil</keyword>
<sequence>MRLLITAERILDQLETNHEDIKAEIHVTMNLLLQYLGISRRREITDRAQEILEFHKRRTAQREQTGEITDGDKVKLINVNADYANSMLRCNDFRKAEPMYKQCRQALLKITSEGKDPFPFAKLTHHLAYCSMYQHDFASAEQPGRKYVVLIKNFGDEHLVLRFQFDLACIMLVHGKDSYFTLQSQYAVGSIFSHMQRWEQAELQIGSALSKAEGKPGKSVWPDAAVARSKFHLSLILTARNGGKPPEEAQALARENKDVLSRLLVYDDIQGVTEEDTSALFDHLQPVFGGRWTGTRLLKYVS</sequence>
<proteinExistence type="predicted"/>
<comment type="caution">
    <text evidence="2">The sequence shown here is derived from an EMBL/GenBank/DDBJ whole genome shotgun (WGS) entry which is preliminary data.</text>
</comment>
<name>T0L584_COLGC</name>
<dbReference type="SUPFAM" id="SSF48452">
    <property type="entry name" value="TPR-like"/>
    <property type="match status" value="1"/>
</dbReference>
<organism evidence="2 3">
    <name type="scientific">Colletotrichum gloeosporioides (strain Cg-14)</name>
    <name type="common">Anthracnose fungus</name>
    <name type="synonym">Glomerella cingulata</name>
    <dbReference type="NCBI Taxonomy" id="1237896"/>
    <lineage>
        <taxon>Eukaryota</taxon>
        <taxon>Fungi</taxon>
        <taxon>Dikarya</taxon>
        <taxon>Ascomycota</taxon>
        <taxon>Pezizomycotina</taxon>
        <taxon>Sordariomycetes</taxon>
        <taxon>Hypocreomycetidae</taxon>
        <taxon>Glomerellales</taxon>
        <taxon>Glomerellaceae</taxon>
        <taxon>Colletotrichum</taxon>
        <taxon>Colletotrichum gloeosporioides species complex</taxon>
    </lineage>
</organism>
<dbReference type="STRING" id="1237896.T0L584"/>
<accession>T0L584</accession>
<reference evidence="3" key="1">
    <citation type="journal article" date="2013" name="Mol. Plant Microbe Interact.">
        <title>Global aspects of pacC regulation of pathogenicity genes in Colletotrichum gloeosporioides as revealed by transcriptome analysis.</title>
        <authorList>
            <person name="Alkan N."/>
            <person name="Meng X."/>
            <person name="Friedlander G."/>
            <person name="Reuveni E."/>
            <person name="Sukno S."/>
            <person name="Sherman A."/>
            <person name="Thon M."/>
            <person name="Fluhr R."/>
            <person name="Prusky D."/>
        </authorList>
    </citation>
    <scope>NUCLEOTIDE SEQUENCE [LARGE SCALE GENOMIC DNA]</scope>
    <source>
        <strain evidence="3">Cg-14</strain>
    </source>
</reference>
<dbReference type="OrthoDB" id="6161812at2759"/>
<gene>
    <name evidence="2" type="ORF">CGLO_17967</name>
</gene>
<evidence type="ECO:0000256" key="1">
    <source>
        <dbReference type="SAM" id="Coils"/>
    </source>
</evidence>
<protein>
    <submittedName>
        <fullName evidence="2">Uncharacterized protein</fullName>
    </submittedName>
</protein>
<feature type="coiled-coil region" evidence="1">
    <location>
        <begin position="4"/>
        <end position="31"/>
    </location>
</feature>
<dbReference type="Proteomes" id="UP000015530">
    <property type="component" value="Unassembled WGS sequence"/>
</dbReference>
<evidence type="ECO:0000313" key="3">
    <source>
        <dbReference type="Proteomes" id="UP000015530"/>
    </source>
</evidence>